<reference evidence="3 4" key="1">
    <citation type="journal article" date="2003" name="Extremophiles">
        <title>Halomonas glaciei sp. nov. isolated from fast ice of Adelie Land, Antarctica.</title>
        <authorList>
            <person name="Reddy G.S."/>
            <person name="Raghavan P.U."/>
            <person name="Sarita N.B."/>
            <person name="Prakash J.S."/>
            <person name="Nagesh N."/>
            <person name="Delille D."/>
            <person name="Shivaji S."/>
        </authorList>
    </citation>
    <scope>NUCLEOTIDE SEQUENCE [LARGE SCALE GENOMIC DNA]</scope>
    <source>
        <strain evidence="3 4">DD39</strain>
    </source>
</reference>
<dbReference type="Proteomes" id="UP000526892">
    <property type="component" value="Unassembled WGS sequence"/>
</dbReference>
<evidence type="ECO:0000259" key="1">
    <source>
        <dbReference type="Pfam" id="PF03235"/>
    </source>
</evidence>
<dbReference type="PANTHER" id="PTHR35149:SF2">
    <property type="entry name" value="DUF262 DOMAIN-CONTAINING PROTEIN"/>
    <property type="match status" value="1"/>
</dbReference>
<organism evidence="3 4">
    <name type="scientific">Vreelandella glaciei</name>
    <dbReference type="NCBI Taxonomy" id="186761"/>
    <lineage>
        <taxon>Bacteria</taxon>
        <taxon>Pseudomonadati</taxon>
        <taxon>Pseudomonadota</taxon>
        <taxon>Gammaproteobacteria</taxon>
        <taxon>Oceanospirillales</taxon>
        <taxon>Halomonadaceae</taxon>
        <taxon>Vreelandella</taxon>
    </lineage>
</organism>
<feature type="domain" description="GmrSD restriction endonucleases C-terminal" evidence="2">
    <location>
        <begin position="418"/>
        <end position="554"/>
    </location>
</feature>
<dbReference type="RefSeq" id="WP_179917356.1">
    <property type="nucleotide sequence ID" value="NZ_JACCDE010000053.1"/>
</dbReference>
<gene>
    <name evidence="3" type="ORF">HZS80_22320</name>
</gene>
<name>A0A7Z0S0K1_9GAMM</name>
<accession>A0A7Z0S0K1</accession>
<comment type="caution">
    <text evidence="3">The sequence shown here is derived from an EMBL/GenBank/DDBJ whole genome shotgun (WGS) entry which is preliminary data.</text>
</comment>
<sequence>MSKKISGAEFPLAKIFSSDFEYLIPSYQRPYAWTTDQTSELFDDLYDFYRSEDEEGYFLGSIVLIKEEGSPKAEVIDGQQRLTTLTILLATIAAQLEGEDRSTLSQYITEPGNKFAGLKPKPRLTLREKDREFFTRYVQELAFNKLLALEPASLENDSQKNIQTNSQLIIKRLSSRFGDSLEKLDGFISFLLQRCFLVAVATPSQKSAFRVFSVMNSRGLDLQPTDIIKADVIGKLPTTSEQEIYNERWEDMEVDLGRSGFNDLFAYVRMIYAKEKAKRALLEEFRNHVLTQVSDTRTLIEEVLEPYAETLSILRESHYVAETDADKVNLSLRWLNRIDNSDWVPSAMVFLAEHKNEPAYVAWFFRKLERLAAYMHICAKNVNQRIERYALLVAALQQSHKYDNPVQVIELTEDEKTEMRRALQGDIYTLTARRRNYLMLRLDSFVSDGAATYDPTVLTIEHVLPQTVPSDSGWAEWWPEPEVRKQWVHRLANLVPLNKRRNSQAQNYDFGKKKEAYFRGRSNVSSYALTSQVLGEGQWTLKVVEKRQSDLIEVLADKWEF</sequence>
<evidence type="ECO:0000313" key="3">
    <source>
        <dbReference type="EMBL" id="NYS80400.1"/>
    </source>
</evidence>
<dbReference type="AlphaFoldDB" id="A0A7Z0S0K1"/>
<protein>
    <submittedName>
        <fullName evidence="3">DUF262 domain-containing protein</fullName>
    </submittedName>
</protein>
<proteinExistence type="predicted"/>
<dbReference type="Pfam" id="PF07510">
    <property type="entry name" value="GmrSD_C"/>
    <property type="match status" value="1"/>
</dbReference>
<evidence type="ECO:0000259" key="2">
    <source>
        <dbReference type="Pfam" id="PF07510"/>
    </source>
</evidence>
<dbReference type="Pfam" id="PF03235">
    <property type="entry name" value="GmrSD_N"/>
    <property type="match status" value="1"/>
</dbReference>
<evidence type="ECO:0000313" key="4">
    <source>
        <dbReference type="Proteomes" id="UP000526892"/>
    </source>
</evidence>
<dbReference type="InterPro" id="IPR004919">
    <property type="entry name" value="GmrSD_N"/>
</dbReference>
<keyword evidence="4" id="KW-1185">Reference proteome</keyword>
<dbReference type="EMBL" id="JACCDE010000053">
    <property type="protein sequence ID" value="NYS80400.1"/>
    <property type="molecule type" value="Genomic_DNA"/>
</dbReference>
<feature type="domain" description="GmrSD restriction endonucleases N-terminal" evidence="1">
    <location>
        <begin position="13"/>
        <end position="232"/>
    </location>
</feature>
<dbReference type="InterPro" id="IPR011089">
    <property type="entry name" value="GmrSD_C"/>
</dbReference>
<dbReference type="PANTHER" id="PTHR35149">
    <property type="entry name" value="SLL5132 PROTEIN"/>
    <property type="match status" value="1"/>
</dbReference>